<organism evidence="14 15">
    <name type="scientific">Saitozyma podzolica</name>
    <dbReference type="NCBI Taxonomy" id="1890683"/>
    <lineage>
        <taxon>Eukaryota</taxon>
        <taxon>Fungi</taxon>
        <taxon>Dikarya</taxon>
        <taxon>Basidiomycota</taxon>
        <taxon>Agaricomycotina</taxon>
        <taxon>Tremellomycetes</taxon>
        <taxon>Tremellales</taxon>
        <taxon>Trimorphomycetaceae</taxon>
        <taxon>Saitozyma</taxon>
    </lineage>
</organism>
<keyword evidence="8 10" id="KW-0694">RNA-binding</keyword>
<dbReference type="InterPro" id="IPR002052">
    <property type="entry name" value="DNA_methylase_N6_adenine_CS"/>
</dbReference>
<dbReference type="PRINTS" id="PR00507">
    <property type="entry name" value="N12N6MTFRASE"/>
</dbReference>
<evidence type="ECO:0000256" key="5">
    <source>
        <dbReference type="ARBA" id="ARBA00022679"/>
    </source>
</evidence>
<dbReference type="GO" id="GO:0005737">
    <property type="term" value="C:cytoplasm"/>
    <property type="evidence" value="ECO:0007669"/>
    <property type="project" value="UniProtKB-SubCell"/>
</dbReference>
<evidence type="ECO:0000256" key="4">
    <source>
        <dbReference type="ARBA" id="ARBA00022603"/>
    </source>
</evidence>
<keyword evidence="2" id="KW-0963">Cytoplasm</keyword>
<dbReference type="STRING" id="1890683.A0A427XRH5"/>
<evidence type="ECO:0000313" key="14">
    <source>
        <dbReference type="EMBL" id="RSH81440.1"/>
    </source>
</evidence>
<evidence type="ECO:0000256" key="3">
    <source>
        <dbReference type="ARBA" id="ARBA00022555"/>
    </source>
</evidence>
<proteinExistence type="inferred from homology"/>
<dbReference type="PROSITE" id="PS00092">
    <property type="entry name" value="N6_MTASE"/>
    <property type="match status" value="1"/>
</dbReference>
<feature type="compositionally biased region" description="Basic residues" evidence="11">
    <location>
        <begin position="309"/>
        <end position="321"/>
    </location>
</feature>
<dbReference type="OrthoDB" id="296065at2759"/>
<name>A0A427XRH5_9TREE</name>
<gene>
    <name evidence="14" type="ORF">EHS25_006796</name>
</gene>
<evidence type="ECO:0000256" key="6">
    <source>
        <dbReference type="ARBA" id="ARBA00022691"/>
    </source>
</evidence>
<feature type="domain" description="Ribosomal RNA large subunit methyltransferase K/L-like methyltransferase" evidence="12">
    <location>
        <begin position="190"/>
        <end position="313"/>
    </location>
</feature>
<dbReference type="PIRSF" id="PIRSF017259">
    <property type="entry name" value="tRNA_mtfrase_TRM11"/>
    <property type="match status" value="1"/>
</dbReference>
<evidence type="ECO:0000259" key="12">
    <source>
        <dbReference type="Pfam" id="PF01170"/>
    </source>
</evidence>
<dbReference type="InterPro" id="IPR016691">
    <property type="entry name" value="TRMT11"/>
</dbReference>
<evidence type="ECO:0000256" key="10">
    <source>
        <dbReference type="PROSITE-ProRule" id="PRU00959"/>
    </source>
</evidence>
<dbReference type="GO" id="GO:0160102">
    <property type="term" value="F:tRNA (guanine(10)-N2)-methyltransferase activity"/>
    <property type="evidence" value="ECO:0007669"/>
    <property type="project" value="UniProtKB-EC"/>
</dbReference>
<dbReference type="PANTHER" id="PTHR13370">
    <property type="entry name" value="RNA METHYLASE-RELATED"/>
    <property type="match status" value="1"/>
</dbReference>
<keyword evidence="15" id="KW-1185">Reference proteome</keyword>
<dbReference type="GO" id="GO:0032259">
    <property type="term" value="P:methylation"/>
    <property type="evidence" value="ECO:0007669"/>
    <property type="project" value="UniProtKB-UniRule"/>
</dbReference>
<feature type="compositionally biased region" description="Basic and acidic residues" evidence="11">
    <location>
        <begin position="430"/>
        <end position="446"/>
    </location>
</feature>
<protein>
    <recommendedName>
        <fullName evidence="9">tRNA (guanine(10)-N(2))-methyltransferase</fullName>
        <ecNumber evidence="9">2.1.1.214</ecNumber>
    </recommendedName>
</protein>
<feature type="region of interest" description="Disordered" evidence="11">
    <location>
        <begin position="419"/>
        <end position="446"/>
    </location>
</feature>
<dbReference type="PROSITE" id="PS51627">
    <property type="entry name" value="SAM_MT_TRM11"/>
    <property type="match status" value="1"/>
</dbReference>
<keyword evidence="4 10" id="KW-0489">Methyltransferase</keyword>
<dbReference type="InterPro" id="IPR000241">
    <property type="entry name" value="RlmKL-like_Mtase"/>
</dbReference>
<dbReference type="GO" id="GO:0000049">
    <property type="term" value="F:tRNA binding"/>
    <property type="evidence" value="ECO:0007669"/>
    <property type="project" value="UniProtKB-UniRule"/>
</dbReference>
<reference evidence="14 15" key="1">
    <citation type="submission" date="2018-11" db="EMBL/GenBank/DDBJ databases">
        <title>Genome sequence of Saitozyma podzolica DSM 27192.</title>
        <authorList>
            <person name="Aliyu H."/>
            <person name="Gorte O."/>
            <person name="Ochsenreither K."/>
        </authorList>
    </citation>
    <scope>NUCLEOTIDE SEQUENCE [LARGE SCALE GENOMIC DNA]</scope>
    <source>
        <strain evidence="14 15">DSM 27192</strain>
    </source>
</reference>
<dbReference type="Gene3D" id="3.40.50.150">
    <property type="entry name" value="Vaccinia Virus protein VP39"/>
    <property type="match status" value="1"/>
</dbReference>
<comment type="caution">
    <text evidence="14">The sequence shown here is derived from an EMBL/GenBank/DDBJ whole genome shotgun (WGS) entry which is preliminary data.</text>
</comment>
<sequence length="485" mass="55264">MPLYALRVSLSHLSFRIPELLSISQLFGFEIKFVSSDKFRSVLVVELEKDEHVERILDRGMMVMSAIKLYASGGSYEELHADLRAHKEYLEPHMDQSWKITFESINHNVTEKRQRETIDTFEWTGLRGPIRLKNPEVEFVIYEDYTFLTEGTHDRDFRLRRDGNFDRVYFGSRIGFGRARPLLNTHSVKTRAYYGNTSMDAEMGFIMTSQTLAAPGKIIYDPFVGTGSLLYAAAHWGAYVIGSDIDGRQIRGKAKGKETVPGVFRAAEQYGVSNQFLDCLVYDVTQSPLRRGGWIDAIITDPPYGVRAGAKRTGKGKSHKKPLLEEPHLLPDGTYSHTREDYVPPFRPYELTNLMLDLILLARYLLVPKGRLVFFLPTVTEEYEAIDIPVVEGMRELKVGEGSVENFGKWGRRLITMEKTATDDGPPPTFEDHPDYADFEKSQERAPGHYQFRDRYFESFKPRVGKVADEVREESEASSASQGPA</sequence>
<comment type="similarity">
    <text evidence="10">Belongs to the class I-like SAM-binding methyltransferase superfamily. TRM11 methyltransferase family.</text>
</comment>
<dbReference type="EMBL" id="RSCD01000030">
    <property type="protein sequence ID" value="RSH81440.1"/>
    <property type="molecule type" value="Genomic_DNA"/>
</dbReference>
<evidence type="ECO:0000256" key="1">
    <source>
        <dbReference type="ARBA" id="ARBA00004496"/>
    </source>
</evidence>
<evidence type="ECO:0000259" key="13">
    <source>
        <dbReference type="Pfam" id="PF25904"/>
    </source>
</evidence>
<dbReference type="Pfam" id="PF25904">
    <property type="entry name" value="Tmrp11_N"/>
    <property type="match status" value="1"/>
</dbReference>
<evidence type="ECO:0000256" key="7">
    <source>
        <dbReference type="ARBA" id="ARBA00022694"/>
    </source>
</evidence>
<evidence type="ECO:0000256" key="11">
    <source>
        <dbReference type="SAM" id="MobiDB-lite"/>
    </source>
</evidence>
<dbReference type="InterPro" id="IPR059073">
    <property type="entry name" value="TRMT11_N"/>
</dbReference>
<dbReference type="InterPro" id="IPR029063">
    <property type="entry name" value="SAM-dependent_MTases_sf"/>
</dbReference>
<keyword evidence="7 10" id="KW-0819">tRNA processing</keyword>
<dbReference type="Proteomes" id="UP000279259">
    <property type="component" value="Unassembled WGS sequence"/>
</dbReference>
<dbReference type="AlphaFoldDB" id="A0A427XRH5"/>
<dbReference type="GO" id="GO:0008033">
    <property type="term" value="P:tRNA processing"/>
    <property type="evidence" value="ECO:0007669"/>
    <property type="project" value="UniProtKB-UniRule"/>
</dbReference>
<accession>A0A427XRH5</accession>
<dbReference type="SUPFAM" id="SSF53335">
    <property type="entry name" value="S-adenosyl-L-methionine-dependent methyltransferases"/>
    <property type="match status" value="1"/>
</dbReference>
<keyword evidence="5 10" id="KW-0808">Transferase</keyword>
<dbReference type="PANTHER" id="PTHR13370:SF3">
    <property type="entry name" value="TRNA (GUANINE(10)-N2)-METHYLTRANSFERASE HOMOLOG"/>
    <property type="match status" value="1"/>
</dbReference>
<dbReference type="EC" id="2.1.1.214" evidence="9"/>
<dbReference type="GO" id="GO:0043527">
    <property type="term" value="C:tRNA methyltransferase complex"/>
    <property type="evidence" value="ECO:0007669"/>
    <property type="project" value="UniProtKB-ARBA"/>
</dbReference>
<comment type="subcellular location">
    <subcellularLocation>
        <location evidence="1">Cytoplasm</location>
    </subcellularLocation>
</comment>
<evidence type="ECO:0000256" key="2">
    <source>
        <dbReference type="ARBA" id="ARBA00022490"/>
    </source>
</evidence>
<dbReference type="Pfam" id="PF01170">
    <property type="entry name" value="UPF0020"/>
    <property type="match status" value="1"/>
</dbReference>
<feature type="region of interest" description="Disordered" evidence="11">
    <location>
        <begin position="309"/>
        <end position="330"/>
    </location>
</feature>
<keyword evidence="3 10" id="KW-0820">tRNA-binding</keyword>
<evidence type="ECO:0000256" key="9">
    <source>
        <dbReference type="ARBA" id="ARBA00066937"/>
    </source>
</evidence>
<keyword evidence="6 10" id="KW-0949">S-adenosyl-L-methionine</keyword>
<feature type="domain" description="tRNA (guanine(10)-N(2))-methyltransferase TRMT11 N-terminal" evidence="13">
    <location>
        <begin position="4"/>
        <end position="149"/>
    </location>
</feature>
<evidence type="ECO:0000313" key="15">
    <source>
        <dbReference type="Proteomes" id="UP000279259"/>
    </source>
</evidence>
<evidence type="ECO:0000256" key="8">
    <source>
        <dbReference type="ARBA" id="ARBA00022884"/>
    </source>
</evidence>